<dbReference type="AlphaFoldDB" id="A0AAW0BGM0"/>
<dbReference type="GO" id="GO:0016787">
    <property type="term" value="F:hydrolase activity"/>
    <property type="evidence" value="ECO:0007669"/>
    <property type="project" value="UniProtKB-KW"/>
</dbReference>
<dbReference type="Pfam" id="PF00753">
    <property type="entry name" value="Lactamase_B"/>
    <property type="match status" value="1"/>
</dbReference>
<dbReference type="Gene3D" id="3.60.15.10">
    <property type="entry name" value="Ribonuclease Z/Hydroxyacylglutathione hydrolase-like"/>
    <property type="match status" value="1"/>
</dbReference>
<evidence type="ECO:0000256" key="1">
    <source>
        <dbReference type="ARBA" id="ARBA00007749"/>
    </source>
</evidence>
<evidence type="ECO:0000256" key="2">
    <source>
        <dbReference type="ARBA" id="ARBA00022723"/>
    </source>
</evidence>
<proteinExistence type="inferred from homology"/>
<name>A0AAW0BGM0_9AGAR</name>
<keyword evidence="3" id="KW-0378">Hydrolase</keyword>
<dbReference type="InterPro" id="IPR036866">
    <property type="entry name" value="RibonucZ/Hydroxyglut_hydro"/>
</dbReference>
<comment type="caution">
    <text evidence="7">The sequence shown here is derived from an EMBL/GenBank/DDBJ whole genome shotgun (WGS) entry which is preliminary data.</text>
</comment>
<dbReference type="Proteomes" id="UP001362999">
    <property type="component" value="Unassembled WGS sequence"/>
</dbReference>
<dbReference type="InterPro" id="IPR051013">
    <property type="entry name" value="MBL_superfamily_lactonases"/>
</dbReference>
<keyword evidence="2" id="KW-0479">Metal-binding</keyword>
<keyword evidence="5" id="KW-0732">Signal</keyword>
<dbReference type="GO" id="GO:0046872">
    <property type="term" value="F:metal ion binding"/>
    <property type="evidence" value="ECO:0007669"/>
    <property type="project" value="UniProtKB-KW"/>
</dbReference>
<evidence type="ECO:0000256" key="4">
    <source>
        <dbReference type="ARBA" id="ARBA00022833"/>
    </source>
</evidence>
<dbReference type="PANTHER" id="PTHR42978">
    <property type="entry name" value="QUORUM-QUENCHING LACTONASE YTNP-RELATED-RELATED"/>
    <property type="match status" value="1"/>
</dbReference>
<dbReference type="SUPFAM" id="SSF56281">
    <property type="entry name" value="Metallo-hydrolase/oxidoreductase"/>
    <property type="match status" value="1"/>
</dbReference>
<dbReference type="InterPro" id="IPR001279">
    <property type="entry name" value="Metallo-B-lactamas"/>
</dbReference>
<dbReference type="CDD" id="cd07730">
    <property type="entry name" value="metallo-hydrolase-like_MBL-fold"/>
    <property type="match status" value="1"/>
</dbReference>
<feature type="chain" id="PRO_5043631489" evidence="5">
    <location>
        <begin position="17"/>
        <end position="380"/>
    </location>
</feature>
<evidence type="ECO:0000259" key="6">
    <source>
        <dbReference type="SMART" id="SM00849"/>
    </source>
</evidence>
<keyword evidence="8" id="KW-1185">Reference proteome</keyword>
<reference evidence="7 8" key="1">
    <citation type="journal article" date="2024" name="J Genomics">
        <title>Draft genome sequencing and assembly of Favolaschia claudopus CIRM-BRFM 2984 isolated from oak limbs.</title>
        <authorList>
            <person name="Navarro D."/>
            <person name="Drula E."/>
            <person name="Chaduli D."/>
            <person name="Cazenave R."/>
            <person name="Ahrendt S."/>
            <person name="Wang J."/>
            <person name="Lipzen A."/>
            <person name="Daum C."/>
            <person name="Barry K."/>
            <person name="Grigoriev I.V."/>
            <person name="Favel A."/>
            <person name="Rosso M.N."/>
            <person name="Martin F."/>
        </authorList>
    </citation>
    <scope>NUCLEOTIDE SEQUENCE [LARGE SCALE GENOMIC DNA]</scope>
    <source>
        <strain evidence="7 8">CIRM-BRFM 2984</strain>
    </source>
</reference>
<dbReference type="EMBL" id="JAWWNJ010000034">
    <property type="protein sequence ID" value="KAK7025175.1"/>
    <property type="molecule type" value="Genomic_DNA"/>
</dbReference>
<dbReference type="SMART" id="SM00849">
    <property type="entry name" value="Lactamase_B"/>
    <property type="match status" value="1"/>
</dbReference>
<comment type="similarity">
    <text evidence="1">Belongs to the metallo-beta-lactamase superfamily.</text>
</comment>
<feature type="signal peptide" evidence="5">
    <location>
        <begin position="1"/>
        <end position="16"/>
    </location>
</feature>
<protein>
    <submittedName>
        <fullName evidence="7">Metallo-beta-lactamase superfamily protein</fullName>
    </submittedName>
</protein>
<keyword evidence="4" id="KW-0862">Zinc</keyword>
<gene>
    <name evidence="7" type="ORF">R3P38DRAFT_2953118</name>
</gene>
<sequence>MRSLLFIAALAGTSTASSWHDLGIPRSSSTVDVRVFNQGNLTFDNTAHSFWLPNLPGREDIVAPIYSFLVEHKSSNTRVLFDAGIRKDPLNLAPSVRQLFTSGIAHLEQSGDIVDLLTAGGISPASINTVIWSHAHLDHTGDMSRFPNTTELLIGPETDTQTYPEFANASLVASDLAGRKVTKVNFATAKLTFSGLKAIDFFGDGSFYLLDTPGHLPGHLSALARVTPTTFVSLAGDTFHHVGQARPRPALQKSIPCPAHLLEEAKTSISTDYFWSPHSHTGSFDLSSRSQQFLSISVLPDSFYADPIKAQVSLEKVATFDADPDILVIVAHDISVRDTLPYFPKYLNDWKKKGLKEKTVWNFVGKSNPANLFTPLNRTV</sequence>
<evidence type="ECO:0000313" key="8">
    <source>
        <dbReference type="Proteomes" id="UP001362999"/>
    </source>
</evidence>
<accession>A0AAW0BGM0</accession>
<dbReference type="PANTHER" id="PTHR42978:SF5">
    <property type="entry name" value="METALLO-BETA-LACTAMASE DOMAIN-CONTAINING PROTEIN"/>
    <property type="match status" value="1"/>
</dbReference>
<evidence type="ECO:0000256" key="3">
    <source>
        <dbReference type="ARBA" id="ARBA00022801"/>
    </source>
</evidence>
<evidence type="ECO:0000313" key="7">
    <source>
        <dbReference type="EMBL" id="KAK7025175.1"/>
    </source>
</evidence>
<evidence type="ECO:0000256" key="5">
    <source>
        <dbReference type="SAM" id="SignalP"/>
    </source>
</evidence>
<organism evidence="7 8">
    <name type="scientific">Favolaschia claudopus</name>
    <dbReference type="NCBI Taxonomy" id="2862362"/>
    <lineage>
        <taxon>Eukaryota</taxon>
        <taxon>Fungi</taxon>
        <taxon>Dikarya</taxon>
        <taxon>Basidiomycota</taxon>
        <taxon>Agaricomycotina</taxon>
        <taxon>Agaricomycetes</taxon>
        <taxon>Agaricomycetidae</taxon>
        <taxon>Agaricales</taxon>
        <taxon>Marasmiineae</taxon>
        <taxon>Mycenaceae</taxon>
        <taxon>Favolaschia</taxon>
    </lineage>
</organism>
<feature type="domain" description="Metallo-beta-lactamase" evidence="6">
    <location>
        <begin position="64"/>
        <end position="278"/>
    </location>
</feature>